<evidence type="ECO:0000256" key="3">
    <source>
        <dbReference type="ARBA" id="ARBA00022729"/>
    </source>
</evidence>
<dbReference type="Proteomes" id="UP000005707">
    <property type="component" value="Unassembled WGS sequence"/>
</dbReference>
<evidence type="ECO:0000256" key="4">
    <source>
        <dbReference type="ARBA" id="ARBA00023110"/>
    </source>
</evidence>
<keyword evidence="4 6" id="KW-0697">Rotamase</keyword>
<dbReference type="InterPro" id="IPR046357">
    <property type="entry name" value="PPIase_dom_sf"/>
</dbReference>
<evidence type="ECO:0000256" key="2">
    <source>
        <dbReference type="ARBA" id="ARBA00013194"/>
    </source>
</evidence>
<dbReference type="GO" id="GO:0003755">
    <property type="term" value="F:peptidyl-prolyl cis-trans isomerase activity"/>
    <property type="evidence" value="ECO:0007669"/>
    <property type="project" value="UniProtKB-KW"/>
</dbReference>
<name>U2E8I8_9MOLU</name>
<keyword evidence="5 6" id="KW-0413">Isomerase</keyword>
<comment type="catalytic activity">
    <reaction evidence="1">
        <text>[protein]-peptidylproline (omega=180) = [protein]-peptidylproline (omega=0)</text>
        <dbReference type="Rhea" id="RHEA:16237"/>
        <dbReference type="Rhea" id="RHEA-COMP:10747"/>
        <dbReference type="Rhea" id="RHEA-COMP:10748"/>
        <dbReference type="ChEBI" id="CHEBI:83833"/>
        <dbReference type="ChEBI" id="CHEBI:83834"/>
        <dbReference type="EC" id="5.2.1.8"/>
    </reaction>
</comment>
<evidence type="ECO:0000256" key="5">
    <source>
        <dbReference type="ARBA" id="ARBA00023235"/>
    </source>
</evidence>
<dbReference type="PANTHER" id="PTHR47245:SF1">
    <property type="entry name" value="FOLDASE PROTEIN PRSA"/>
    <property type="match status" value="1"/>
</dbReference>
<dbReference type="OrthoDB" id="14196at2"/>
<dbReference type="InterPro" id="IPR000297">
    <property type="entry name" value="PPIase_PpiC"/>
</dbReference>
<feature type="domain" description="PpiC" evidence="8">
    <location>
        <begin position="554"/>
        <end position="657"/>
    </location>
</feature>
<dbReference type="InParanoid" id="U2E8I8"/>
<dbReference type="PROSITE" id="PS01096">
    <property type="entry name" value="PPIC_PPIASE_1"/>
    <property type="match status" value="1"/>
</dbReference>
<dbReference type="Pfam" id="PF13616">
    <property type="entry name" value="Rotamase_3"/>
    <property type="match status" value="1"/>
</dbReference>
<dbReference type="AlphaFoldDB" id="U2E8I8"/>
<evidence type="ECO:0000256" key="1">
    <source>
        <dbReference type="ARBA" id="ARBA00000971"/>
    </source>
</evidence>
<evidence type="ECO:0000313" key="10">
    <source>
        <dbReference type="Proteomes" id="UP000005707"/>
    </source>
</evidence>
<dbReference type="Gene3D" id="3.10.50.40">
    <property type="match status" value="1"/>
</dbReference>
<organism evidence="9 10">
    <name type="scientific">Haloplasma contractile SSD-17B</name>
    <dbReference type="NCBI Taxonomy" id="1033810"/>
    <lineage>
        <taxon>Bacteria</taxon>
        <taxon>Bacillati</taxon>
        <taxon>Mycoplasmatota</taxon>
        <taxon>Mollicutes</taxon>
        <taxon>Haloplasmatales</taxon>
        <taxon>Haloplasmataceae</taxon>
        <taxon>Haloplasma</taxon>
    </lineage>
</organism>
<dbReference type="InterPro" id="IPR050245">
    <property type="entry name" value="PrsA_foldase"/>
</dbReference>
<sequence>MKKYTILILAMALVLIGCSSKELKEKPIIEVKKEQLTIDYLENNINGILLNNIDKARDVEDGEYDLNTYEKFSIETNDDDVFLGVIGMYEITYILTDTDENTTEKTIDVTITSDDPEVSNPDTLVAKLNNEEITNSELYSKLKKQNGLNTLLRVIDLEILSDYEVDVEQDIVDKISDDIENQGLDEFKKGIEFIGIELDEGITKDEILNNKDVFDFYKLSFLRDHAAYLYALDKIEDDDALLESTYEAIEPDVCAIPLRFDTEDAAAAVLSDLNSADDIEAAYQAKYDTLGYDLATSDNDNCTAPVFSSNDQSIGQELHAHIFNLEDSEYTTVVKEFDNYFYLVYKVKQVDKPSFENMKQDLIDQLVEATTAQKGYAQSAMMTIRLDYNIIIFDQLIKEQFLAVNKEYMMKDTDSETLVATFDHDLDSDTAPYEISVDELYGELKSRYGTTTTLPKINLAALETVEAIQLDDEQIEEIAKQIQSMKQQYNTQAQQLAQQYGIFSWKDYIGYYGVTSEKELFNVLKTNTLTREYVFHINPVTQAEIDEALANWFEVNASHILFKCNDDSSCETALDKANVVIDTLNQTAETDLFDTFAELAKDVSEGPSAPKGGELGFFSPGNMVKEFEDAVRALEVGEYTTEAVKTQFGYHIIIVTEEKPLPTRPSDYDELTEDEKLQTEYGALINQLKESIKQNHLSQPKINKLLAELRDELGFNFLDAELQSQYELLQELYKENESAE</sequence>
<dbReference type="SUPFAM" id="SSF54534">
    <property type="entry name" value="FKBP-like"/>
    <property type="match status" value="1"/>
</dbReference>
<reference evidence="9 10" key="2">
    <citation type="journal article" date="2013" name="PLoS ONE">
        <title>INDIGO - INtegrated Data Warehouse of MIcrobial GenOmes with Examples from the Red Sea Extremophiles.</title>
        <authorList>
            <person name="Alam I."/>
            <person name="Antunes A."/>
            <person name="Kamau A.A."/>
            <person name="Ba Alawi W."/>
            <person name="Kalkatawi M."/>
            <person name="Stingl U."/>
            <person name="Bajic V.B."/>
        </authorList>
    </citation>
    <scope>NUCLEOTIDE SEQUENCE [LARGE SCALE GENOMIC DNA]</scope>
    <source>
        <strain evidence="9 10">SSD-17B</strain>
    </source>
</reference>
<accession>U2E8I8</accession>
<dbReference type="STRING" id="1033810.HLPCO_002780"/>
<evidence type="ECO:0000259" key="8">
    <source>
        <dbReference type="PROSITE" id="PS50198"/>
    </source>
</evidence>
<dbReference type="InterPro" id="IPR023058">
    <property type="entry name" value="PPIase_PpiC_CS"/>
</dbReference>
<proteinExistence type="predicted"/>
<evidence type="ECO:0000256" key="6">
    <source>
        <dbReference type="PROSITE-ProRule" id="PRU00278"/>
    </source>
</evidence>
<evidence type="ECO:0000256" key="7">
    <source>
        <dbReference type="SAM" id="Coils"/>
    </source>
</evidence>
<comment type="caution">
    <text evidence="9">The sequence shown here is derived from an EMBL/GenBank/DDBJ whole genome shotgun (WGS) entry which is preliminary data.</text>
</comment>
<reference evidence="9 10" key="1">
    <citation type="journal article" date="2011" name="J. Bacteriol.">
        <title>Genome sequence of Haloplasma contractile, an unusual contractile bacterium from a deep-sea anoxic brine lake.</title>
        <authorList>
            <person name="Antunes A."/>
            <person name="Alam I."/>
            <person name="El Dorry H."/>
            <person name="Siam R."/>
            <person name="Robertson A."/>
            <person name="Bajic V.B."/>
            <person name="Stingl U."/>
        </authorList>
    </citation>
    <scope>NUCLEOTIDE SEQUENCE [LARGE SCALE GENOMIC DNA]</scope>
    <source>
        <strain evidence="9 10">SSD-17B</strain>
    </source>
</reference>
<keyword evidence="7" id="KW-0175">Coiled coil</keyword>
<keyword evidence="10" id="KW-1185">Reference proteome</keyword>
<keyword evidence="3" id="KW-0732">Signal</keyword>
<gene>
    <name evidence="9" type="ORF">HLPCO_002780</name>
</gene>
<dbReference type="RefSeq" id="WP_008824602.1">
    <property type="nucleotide sequence ID" value="NZ_AFNU02000014.1"/>
</dbReference>
<dbReference type="PROSITE" id="PS50198">
    <property type="entry name" value="PPIC_PPIASE_2"/>
    <property type="match status" value="1"/>
</dbReference>
<dbReference type="EC" id="5.2.1.8" evidence="2"/>
<feature type="coiled-coil region" evidence="7">
    <location>
        <begin position="468"/>
        <end position="499"/>
    </location>
</feature>
<dbReference type="PROSITE" id="PS51257">
    <property type="entry name" value="PROKAR_LIPOPROTEIN"/>
    <property type="match status" value="1"/>
</dbReference>
<protein>
    <recommendedName>
        <fullName evidence="2">peptidylprolyl isomerase</fullName>
        <ecNumber evidence="2">5.2.1.8</ecNumber>
    </recommendedName>
</protein>
<dbReference type="EMBL" id="AFNU02000014">
    <property type="protein sequence ID" value="ERJ11211.1"/>
    <property type="molecule type" value="Genomic_DNA"/>
</dbReference>
<dbReference type="PANTHER" id="PTHR47245">
    <property type="entry name" value="PEPTIDYLPROLYL ISOMERASE"/>
    <property type="match status" value="1"/>
</dbReference>
<evidence type="ECO:0000313" key="9">
    <source>
        <dbReference type="EMBL" id="ERJ11211.1"/>
    </source>
</evidence>
<dbReference type="eggNOG" id="COG0760">
    <property type="taxonomic scope" value="Bacteria"/>
</dbReference>